<protein>
    <recommendedName>
        <fullName evidence="5">BHLH domain-containing protein</fullName>
    </recommendedName>
</protein>
<comment type="caution">
    <text evidence="6">The sequence shown here is derived from an EMBL/GenBank/DDBJ whole genome shotgun (WGS) entry which is preliminary data.</text>
</comment>
<dbReference type="PROSITE" id="PS50888">
    <property type="entry name" value="BHLH"/>
    <property type="match status" value="1"/>
</dbReference>
<dbReference type="GO" id="GO:0046983">
    <property type="term" value="F:protein dimerization activity"/>
    <property type="evidence" value="ECO:0007669"/>
    <property type="project" value="InterPro"/>
</dbReference>
<comment type="subcellular location">
    <subcellularLocation>
        <location evidence="1">Nucleus</location>
    </subcellularLocation>
</comment>
<keyword evidence="4" id="KW-0539">Nucleus</keyword>
<dbReference type="Gene3D" id="4.10.280.10">
    <property type="entry name" value="Helix-loop-helix DNA-binding domain"/>
    <property type="match status" value="1"/>
</dbReference>
<evidence type="ECO:0000313" key="7">
    <source>
        <dbReference type="Proteomes" id="UP001280121"/>
    </source>
</evidence>
<dbReference type="GO" id="GO:0090575">
    <property type="term" value="C:RNA polymerase II transcription regulator complex"/>
    <property type="evidence" value="ECO:0007669"/>
    <property type="project" value="TreeGrafter"/>
</dbReference>
<dbReference type="SUPFAM" id="SSF47459">
    <property type="entry name" value="HLH, helix-loop-helix DNA-binding domain"/>
    <property type="match status" value="1"/>
</dbReference>
<name>A0AAD9XP89_9ROSI</name>
<gene>
    <name evidence="6" type="ORF">Ddye_001444</name>
</gene>
<dbReference type="InterPro" id="IPR036638">
    <property type="entry name" value="HLH_DNA-bd_sf"/>
</dbReference>
<evidence type="ECO:0000256" key="1">
    <source>
        <dbReference type="ARBA" id="ARBA00004123"/>
    </source>
</evidence>
<keyword evidence="3" id="KW-0804">Transcription</keyword>
<dbReference type="EMBL" id="JANJYI010000001">
    <property type="protein sequence ID" value="KAK2662870.1"/>
    <property type="molecule type" value="Genomic_DNA"/>
</dbReference>
<accession>A0AAD9XP89</accession>
<evidence type="ECO:0000313" key="6">
    <source>
        <dbReference type="EMBL" id="KAK2662870.1"/>
    </source>
</evidence>
<keyword evidence="2" id="KW-0805">Transcription regulation</keyword>
<dbReference type="SMART" id="SM00353">
    <property type="entry name" value="HLH"/>
    <property type="match status" value="1"/>
</dbReference>
<sequence length="271" mass="31029">MSTPLDTSDHVDHNFSIPFHDSDSFWPLVEDNGIFLATEDNYDNNVSFGHLFNEQERCSSALPENGLENQKVNILPDPLIQEKSMESIDHNDDHHQQESSSTVAIPNFITKQGKIQENNTKLHDNSLSTTTTFMKSFENLCQILEQECDLDSRLEPSIFLEQENSALIEAKPNKELQEHDLEDRINTYVVEANAEEGPSNNSKKQEHNAKEKVRRMKLNATYLALGALLPNYPRTKERRINAPVLIDRAVEYIPELEKEIEKLSLRKNSLV</sequence>
<organism evidence="6 7">
    <name type="scientific">Dipteronia dyeriana</name>
    <dbReference type="NCBI Taxonomy" id="168575"/>
    <lineage>
        <taxon>Eukaryota</taxon>
        <taxon>Viridiplantae</taxon>
        <taxon>Streptophyta</taxon>
        <taxon>Embryophyta</taxon>
        <taxon>Tracheophyta</taxon>
        <taxon>Spermatophyta</taxon>
        <taxon>Magnoliopsida</taxon>
        <taxon>eudicotyledons</taxon>
        <taxon>Gunneridae</taxon>
        <taxon>Pentapetalae</taxon>
        <taxon>rosids</taxon>
        <taxon>malvids</taxon>
        <taxon>Sapindales</taxon>
        <taxon>Sapindaceae</taxon>
        <taxon>Hippocastanoideae</taxon>
        <taxon>Acereae</taxon>
        <taxon>Dipteronia</taxon>
    </lineage>
</organism>
<evidence type="ECO:0000256" key="2">
    <source>
        <dbReference type="ARBA" id="ARBA00023015"/>
    </source>
</evidence>
<feature type="domain" description="BHLH" evidence="5">
    <location>
        <begin position="202"/>
        <end position="256"/>
    </location>
</feature>
<dbReference type="Pfam" id="PF00010">
    <property type="entry name" value="HLH"/>
    <property type="match status" value="1"/>
</dbReference>
<dbReference type="InterPro" id="IPR011598">
    <property type="entry name" value="bHLH_dom"/>
</dbReference>
<dbReference type="GO" id="GO:0000981">
    <property type="term" value="F:DNA-binding transcription factor activity, RNA polymerase II-specific"/>
    <property type="evidence" value="ECO:0007669"/>
    <property type="project" value="TreeGrafter"/>
</dbReference>
<dbReference type="InterPro" id="IPR015660">
    <property type="entry name" value="MASH1/Ascl1a-like"/>
</dbReference>
<dbReference type="GO" id="GO:0000977">
    <property type="term" value="F:RNA polymerase II transcription regulatory region sequence-specific DNA binding"/>
    <property type="evidence" value="ECO:0007669"/>
    <property type="project" value="TreeGrafter"/>
</dbReference>
<evidence type="ECO:0000256" key="3">
    <source>
        <dbReference type="ARBA" id="ARBA00023163"/>
    </source>
</evidence>
<reference evidence="6" key="1">
    <citation type="journal article" date="2023" name="Plant J.">
        <title>Genome sequences and population genomics provide insights into the demographic history, inbreeding, and mutation load of two 'living fossil' tree species of Dipteronia.</title>
        <authorList>
            <person name="Feng Y."/>
            <person name="Comes H.P."/>
            <person name="Chen J."/>
            <person name="Zhu S."/>
            <person name="Lu R."/>
            <person name="Zhang X."/>
            <person name="Li P."/>
            <person name="Qiu J."/>
            <person name="Olsen K.M."/>
            <person name="Qiu Y."/>
        </authorList>
    </citation>
    <scope>NUCLEOTIDE SEQUENCE</scope>
    <source>
        <strain evidence="6">KIB01</strain>
    </source>
</reference>
<proteinExistence type="predicted"/>
<dbReference type="AlphaFoldDB" id="A0AAD9XP89"/>
<keyword evidence="7" id="KW-1185">Reference proteome</keyword>
<dbReference type="PANTHER" id="PTHR13935">
    <property type="entry name" value="ACHAETE-SCUTE TRANSCRIPTION FACTOR-RELATED"/>
    <property type="match status" value="1"/>
</dbReference>
<evidence type="ECO:0000256" key="4">
    <source>
        <dbReference type="ARBA" id="ARBA00023242"/>
    </source>
</evidence>
<dbReference type="PANTHER" id="PTHR13935:SF104">
    <property type="entry name" value="TRANSCRIPTION FACTOR BHLH160"/>
    <property type="match status" value="1"/>
</dbReference>
<evidence type="ECO:0000259" key="5">
    <source>
        <dbReference type="PROSITE" id="PS50888"/>
    </source>
</evidence>
<dbReference type="Proteomes" id="UP001280121">
    <property type="component" value="Unassembled WGS sequence"/>
</dbReference>